<keyword evidence="1" id="KW-0812">Transmembrane</keyword>
<evidence type="ECO:0008006" key="4">
    <source>
        <dbReference type="Google" id="ProtNLM"/>
    </source>
</evidence>
<geneLocation type="plasmid" evidence="2 3">
    <name>pA</name>
</geneLocation>
<dbReference type="EMBL" id="CP098808">
    <property type="protein sequence ID" value="USJ26359.1"/>
    <property type="molecule type" value="Genomic_DNA"/>
</dbReference>
<reference evidence="2" key="1">
    <citation type="submission" date="2022-06" db="EMBL/GenBank/DDBJ databases">
        <title>Physiological and biochemical characterization and genomic elucidation of a strain of the genus Ensifer adhaerens M8 that combines arsenic oxidation and chromium reduction.</title>
        <authorList>
            <person name="Li X."/>
            <person name="Yu c."/>
        </authorList>
    </citation>
    <scope>NUCLEOTIDE SEQUENCE</scope>
    <source>
        <strain evidence="2">M8</strain>
        <plasmid evidence="2">pA</plasmid>
    </source>
</reference>
<keyword evidence="2" id="KW-0614">Plasmid</keyword>
<dbReference type="AlphaFoldDB" id="A0A9Q8YES6"/>
<proteinExistence type="predicted"/>
<organism evidence="2 3">
    <name type="scientific">Ensifer adhaerens</name>
    <name type="common">Sinorhizobium morelense</name>
    <dbReference type="NCBI Taxonomy" id="106592"/>
    <lineage>
        <taxon>Bacteria</taxon>
        <taxon>Pseudomonadati</taxon>
        <taxon>Pseudomonadota</taxon>
        <taxon>Alphaproteobacteria</taxon>
        <taxon>Hyphomicrobiales</taxon>
        <taxon>Rhizobiaceae</taxon>
        <taxon>Sinorhizobium/Ensifer group</taxon>
        <taxon>Ensifer</taxon>
    </lineage>
</organism>
<evidence type="ECO:0000313" key="2">
    <source>
        <dbReference type="EMBL" id="USJ26359.1"/>
    </source>
</evidence>
<accession>A0A9Q8YES6</accession>
<evidence type="ECO:0000313" key="3">
    <source>
        <dbReference type="Proteomes" id="UP001055460"/>
    </source>
</evidence>
<keyword evidence="1" id="KW-1133">Transmembrane helix</keyword>
<name>A0A9Q8YES6_ENSAD</name>
<gene>
    <name evidence="2" type="ORF">NE863_20560</name>
</gene>
<dbReference type="Proteomes" id="UP001055460">
    <property type="component" value="Plasmid pA"/>
</dbReference>
<dbReference type="Gene3D" id="3.40.50.1820">
    <property type="entry name" value="alpha/beta hydrolase"/>
    <property type="match status" value="1"/>
</dbReference>
<dbReference type="SUPFAM" id="SSF53474">
    <property type="entry name" value="alpha/beta-Hydrolases"/>
    <property type="match status" value="1"/>
</dbReference>
<keyword evidence="1" id="KW-0472">Membrane</keyword>
<protein>
    <recommendedName>
        <fullName evidence="4">Phospholipase/carboxylesterase</fullName>
    </recommendedName>
</protein>
<feature type="transmembrane region" description="Helical" evidence="1">
    <location>
        <begin position="20"/>
        <end position="37"/>
    </location>
</feature>
<dbReference type="InterPro" id="IPR029058">
    <property type="entry name" value="AB_hydrolase_fold"/>
</dbReference>
<sequence>MEDLANSIGDRRRVYPGQAVYGIGYATGATLLAALLVKYPGLFERAVLLHPLVSWVPPGNAGLQGKPILATGGQDDPTGPLALAEQLVDYLAGQKADVRPLYNRAAHEIEQDELIALRDFLQAAID</sequence>
<dbReference type="RefSeq" id="WP_252160798.1">
    <property type="nucleotide sequence ID" value="NZ_CP098808.1"/>
</dbReference>
<evidence type="ECO:0000256" key="1">
    <source>
        <dbReference type="SAM" id="Phobius"/>
    </source>
</evidence>